<dbReference type="EC" id="5.2.1.8" evidence="2"/>
<dbReference type="RefSeq" id="WP_317832716.1">
    <property type="nucleotide sequence ID" value="NZ_CP136920.1"/>
</dbReference>
<dbReference type="AlphaFoldDB" id="A0AAQ3LAZ8"/>
<sequence>MLLLIAAVLFVAGCEPSSEPETSSVDLGPPIVARIGERTITLPELQAEVTRAQGQVEPEAVLGRMLRAEAILARAEKEGIMADPEVQRRINRLLIGELKKRVLTPRMDAVNLTDEELAMAYEERTDIFRKPEQRHLAIVYARNGEGQAQKRVAAAVASVGNVPVEKGFGKHALTSSDEKRSRYRGGDIGWTTRKNFPSTVPAPLIEIGYDRLTTQGQVSEPVQLDDGWAAVRLVEIRPETMPSFESIKPQLNALLLKEKREAVDASFHEETAALAPVEIVMPEWVGQIELNSVKSEEPLEPPSLP</sequence>
<keyword evidence="3" id="KW-0732">Signal</keyword>
<gene>
    <name evidence="8" type="ORF">RZN69_18415</name>
</gene>
<dbReference type="Pfam" id="PF13145">
    <property type="entry name" value="Rotamase_2"/>
    <property type="match status" value="1"/>
</dbReference>
<dbReference type="SUPFAM" id="SSF54534">
    <property type="entry name" value="FKBP-like"/>
    <property type="match status" value="1"/>
</dbReference>
<keyword evidence="4 6" id="KW-0697">Rotamase</keyword>
<evidence type="ECO:0000256" key="4">
    <source>
        <dbReference type="ARBA" id="ARBA00023110"/>
    </source>
</evidence>
<evidence type="ECO:0000256" key="3">
    <source>
        <dbReference type="ARBA" id="ARBA00022729"/>
    </source>
</evidence>
<dbReference type="InterPro" id="IPR027304">
    <property type="entry name" value="Trigger_fact/SurA_dom_sf"/>
</dbReference>
<dbReference type="PANTHER" id="PTHR47245:SF1">
    <property type="entry name" value="FOLDASE PROTEIN PRSA"/>
    <property type="match status" value="1"/>
</dbReference>
<name>A0AAQ3LAZ8_9BACT</name>
<dbReference type="PANTHER" id="PTHR47245">
    <property type="entry name" value="PEPTIDYLPROLYL ISOMERASE"/>
    <property type="match status" value="1"/>
</dbReference>
<reference evidence="8 9" key="1">
    <citation type="submission" date="2023-10" db="EMBL/GenBank/DDBJ databases">
        <title>Rubellicoccus peritrichatus gen. nov., sp. nov., isolated from an algae of coral reef tank.</title>
        <authorList>
            <person name="Luo J."/>
        </authorList>
    </citation>
    <scope>NUCLEOTIDE SEQUENCE [LARGE SCALE GENOMIC DNA]</scope>
    <source>
        <strain evidence="8 9">CR14</strain>
    </source>
</reference>
<evidence type="ECO:0000259" key="7">
    <source>
        <dbReference type="PROSITE" id="PS50198"/>
    </source>
</evidence>
<evidence type="ECO:0000313" key="9">
    <source>
        <dbReference type="Proteomes" id="UP001304300"/>
    </source>
</evidence>
<proteinExistence type="predicted"/>
<dbReference type="Proteomes" id="UP001304300">
    <property type="component" value="Chromosome"/>
</dbReference>
<evidence type="ECO:0000256" key="5">
    <source>
        <dbReference type="ARBA" id="ARBA00023235"/>
    </source>
</evidence>
<evidence type="ECO:0000256" key="2">
    <source>
        <dbReference type="ARBA" id="ARBA00013194"/>
    </source>
</evidence>
<dbReference type="KEGG" id="puo:RZN69_18415"/>
<evidence type="ECO:0000256" key="1">
    <source>
        <dbReference type="ARBA" id="ARBA00000971"/>
    </source>
</evidence>
<organism evidence="8 9">
    <name type="scientific">Rubellicoccus peritrichatus</name>
    <dbReference type="NCBI Taxonomy" id="3080537"/>
    <lineage>
        <taxon>Bacteria</taxon>
        <taxon>Pseudomonadati</taxon>
        <taxon>Verrucomicrobiota</taxon>
        <taxon>Opitutia</taxon>
        <taxon>Puniceicoccales</taxon>
        <taxon>Cerasicoccaceae</taxon>
        <taxon>Rubellicoccus</taxon>
    </lineage>
</organism>
<dbReference type="SUPFAM" id="SSF109998">
    <property type="entry name" value="Triger factor/SurA peptide-binding domain-like"/>
    <property type="match status" value="1"/>
</dbReference>
<dbReference type="InterPro" id="IPR050245">
    <property type="entry name" value="PrsA_foldase"/>
</dbReference>
<dbReference type="GO" id="GO:0003755">
    <property type="term" value="F:peptidyl-prolyl cis-trans isomerase activity"/>
    <property type="evidence" value="ECO:0007669"/>
    <property type="project" value="UniProtKB-KW"/>
</dbReference>
<dbReference type="InterPro" id="IPR000297">
    <property type="entry name" value="PPIase_PpiC"/>
</dbReference>
<keyword evidence="9" id="KW-1185">Reference proteome</keyword>
<protein>
    <recommendedName>
        <fullName evidence="2">peptidylprolyl isomerase</fullName>
        <ecNumber evidence="2">5.2.1.8</ecNumber>
    </recommendedName>
</protein>
<dbReference type="PROSITE" id="PS50198">
    <property type="entry name" value="PPIC_PPIASE_2"/>
    <property type="match status" value="1"/>
</dbReference>
<feature type="domain" description="PpiC" evidence="7">
    <location>
        <begin position="134"/>
        <end position="235"/>
    </location>
</feature>
<keyword evidence="5 6" id="KW-0413">Isomerase</keyword>
<comment type="catalytic activity">
    <reaction evidence="1">
        <text>[protein]-peptidylproline (omega=180) = [protein]-peptidylproline (omega=0)</text>
        <dbReference type="Rhea" id="RHEA:16237"/>
        <dbReference type="Rhea" id="RHEA-COMP:10747"/>
        <dbReference type="Rhea" id="RHEA-COMP:10748"/>
        <dbReference type="ChEBI" id="CHEBI:83833"/>
        <dbReference type="ChEBI" id="CHEBI:83834"/>
        <dbReference type="EC" id="5.2.1.8"/>
    </reaction>
</comment>
<dbReference type="Gene3D" id="3.10.50.40">
    <property type="match status" value="1"/>
</dbReference>
<evidence type="ECO:0000256" key="6">
    <source>
        <dbReference type="PROSITE-ProRule" id="PRU00278"/>
    </source>
</evidence>
<evidence type="ECO:0000313" key="8">
    <source>
        <dbReference type="EMBL" id="WOO40600.1"/>
    </source>
</evidence>
<dbReference type="EMBL" id="CP136920">
    <property type="protein sequence ID" value="WOO40600.1"/>
    <property type="molecule type" value="Genomic_DNA"/>
</dbReference>
<dbReference type="InterPro" id="IPR046357">
    <property type="entry name" value="PPIase_dom_sf"/>
</dbReference>
<accession>A0AAQ3LAZ8</accession>